<organism evidence="6 7">
    <name type="scientific">Pyrrhoderma noxium</name>
    <dbReference type="NCBI Taxonomy" id="2282107"/>
    <lineage>
        <taxon>Eukaryota</taxon>
        <taxon>Fungi</taxon>
        <taxon>Dikarya</taxon>
        <taxon>Basidiomycota</taxon>
        <taxon>Agaricomycotina</taxon>
        <taxon>Agaricomycetes</taxon>
        <taxon>Hymenochaetales</taxon>
        <taxon>Hymenochaetaceae</taxon>
        <taxon>Pyrrhoderma</taxon>
    </lineage>
</organism>
<evidence type="ECO:0000256" key="2">
    <source>
        <dbReference type="ARBA" id="ARBA00022801"/>
    </source>
</evidence>
<dbReference type="InterPro" id="IPR050546">
    <property type="entry name" value="Glycosyl_Hydrlase_16"/>
</dbReference>
<proteinExistence type="inferred from homology"/>
<dbReference type="Proteomes" id="UP000217199">
    <property type="component" value="Unassembled WGS sequence"/>
</dbReference>
<accession>A0A286URH9</accession>
<feature type="compositionally biased region" description="Low complexity" evidence="4">
    <location>
        <begin position="84"/>
        <end position="101"/>
    </location>
</feature>
<dbReference type="SUPFAM" id="SSF49899">
    <property type="entry name" value="Concanavalin A-like lectins/glucanases"/>
    <property type="match status" value="1"/>
</dbReference>
<comment type="similarity">
    <text evidence="1">Belongs to the glycosyl hydrolase 16 family.</text>
</comment>
<dbReference type="PROSITE" id="PS51762">
    <property type="entry name" value="GH16_2"/>
    <property type="match status" value="1"/>
</dbReference>
<dbReference type="PANTHER" id="PTHR10963:SF24">
    <property type="entry name" value="GLYCOSIDASE C21B10.07-RELATED"/>
    <property type="match status" value="1"/>
</dbReference>
<dbReference type="InterPro" id="IPR000757">
    <property type="entry name" value="Beta-glucanase-like"/>
</dbReference>
<evidence type="ECO:0000313" key="7">
    <source>
        <dbReference type="Proteomes" id="UP000217199"/>
    </source>
</evidence>
<comment type="caution">
    <text evidence="6">The sequence shown here is derived from an EMBL/GenBank/DDBJ whole genome shotgun (WGS) entry which is preliminary data.</text>
</comment>
<dbReference type="GO" id="GO:0004553">
    <property type="term" value="F:hydrolase activity, hydrolyzing O-glycosyl compounds"/>
    <property type="evidence" value="ECO:0007669"/>
    <property type="project" value="InterPro"/>
</dbReference>
<dbReference type="OrthoDB" id="192832at2759"/>
<feature type="domain" description="GH16" evidence="5">
    <location>
        <begin position="93"/>
        <end position="369"/>
    </location>
</feature>
<dbReference type="FunFam" id="2.60.120.200:FF:000114">
    <property type="entry name" value="Probable endo-1,3(4)-beta-glucanase NFIA_089530"/>
    <property type="match status" value="1"/>
</dbReference>
<evidence type="ECO:0000313" key="6">
    <source>
        <dbReference type="EMBL" id="PAV22167.1"/>
    </source>
</evidence>
<dbReference type="CDD" id="cd02181">
    <property type="entry name" value="GH16_fungal_Lam16A_glucanase"/>
    <property type="match status" value="1"/>
</dbReference>
<reference evidence="6 7" key="1">
    <citation type="journal article" date="2017" name="Mol. Ecol.">
        <title>Comparative and population genomic landscape of Phellinus noxius: A hypervariable fungus causing root rot in trees.</title>
        <authorList>
            <person name="Chung C.L."/>
            <person name="Lee T.J."/>
            <person name="Akiba M."/>
            <person name="Lee H.H."/>
            <person name="Kuo T.H."/>
            <person name="Liu D."/>
            <person name="Ke H.M."/>
            <person name="Yokoi T."/>
            <person name="Roa M.B."/>
            <person name="Lu M.J."/>
            <person name="Chang Y.Y."/>
            <person name="Ann P.J."/>
            <person name="Tsai J.N."/>
            <person name="Chen C.Y."/>
            <person name="Tzean S.S."/>
            <person name="Ota Y."/>
            <person name="Hattori T."/>
            <person name="Sahashi N."/>
            <person name="Liou R.F."/>
            <person name="Kikuchi T."/>
            <person name="Tsai I.J."/>
        </authorList>
    </citation>
    <scope>NUCLEOTIDE SEQUENCE [LARGE SCALE GENOMIC DNA]</scope>
    <source>
        <strain evidence="6 7">FFPRI411160</strain>
    </source>
</reference>
<gene>
    <name evidence="6" type="ORF">PNOK_0212400</name>
</gene>
<dbReference type="GO" id="GO:0009251">
    <property type="term" value="P:glucan catabolic process"/>
    <property type="evidence" value="ECO:0007669"/>
    <property type="project" value="TreeGrafter"/>
</dbReference>
<protein>
    <submittedName>
        <fullName evidence="6">Glycoside hydrolase family 16</fullName>
    </submittedName>
</protein>
<evidence type="ECO:0000256" key="1">
    <source>
        <dbReference type="ARBA" id="ARBA00006865"/>
    </source>
</evidence>
<dbReference type="PANTHER" id="PTHR10963">
    <property type="entry name" value="GLYCOSYL HYDROLASE-RELATED"/>
    <property type="match status" value="1"/>
</dbReference>
<name>A0A286URH9_9AGAM</name>
<dbReference type="InParanoid" id="A0A286URH9"/>
<evidence type="ECO:0000259" key="5">
    <source>
        <dbReference type="PROSITE" id="PS51762"/>
    </source>
</evidence>
<evidence type="ECO:0000256" key="4">
    <source>
        <dbReference type="SAM" id="MobiDB-lite"/>
    </source>
</evidence>
<keyword evidence="7" id="KW-1185">Reference proteome</keyword>
<sequence length="416" mass="44837">MERHERATRKPHCTLLNAKLTLHSISRATERLHKYANYKSSRIARDLRLVFQGLAVDQSSSELSQRVYCVRPDALSSLRNDTDTTSTSPATATSTGSSSSPTITSAYKLVESHSGSNFFDGWTFWDIADPTNGLVDYQSQSDAQSGGLVSVNSDGNALIKVDTTSTITGNRKSVRITTESTFTKAIFTMDAVHMPQGCGTWPAFWSNGPDWPTYGEIDIIEGVNDYTNNQATLHTASGCTIASNSTSASLNISGTLVGVTNCAAAETGNQGCGTRSSSNTTYGSGFNSIGGGVYAMVWDDAEIAVHFFPRSSVPSDLEADAPLPDTWGVPMARWPSTTCDTSKFFQNHSVIIDTTLCGDWAGGVWNDSGIPGQETSCAQRTGYSTCDEFVQKSGASFTEAYWEISSVKMYQTERIS</sequence>
<feature type="region of interest" description="Disordered" evidence="4">
    <location>
        <begin position="78"/>
        <end position="101"/>
    </location>
</feature>
<dbReference type="Gene3D" id="2.60.120.200">
    <property type="match status" value="1"/>
</dbReference>
<dbReference type="EMBL" id="NBII01000002">
    <property type="protein sequence ID" value="PAV22167.1"/>
    <property type="molecule type" value="Genomic_DNA"/>
</dbReference>
<dbReference type="InterPro" id="IPR013320">
    <property type="entry name" value="ConA-like_dom_sf"/>
</dbReference>
<keyword evidence="3" id="KW-0326">Glycosidase</keyword>
<dbReference type="Pfam" id="PF26113">
    <property type="entry name" value="GH16_XgeA"/>
    <property type="match status" value="1"/>
</dbReference>
<evidence type="ECO:0000256" key="3">
    <source>
        <dbReference type="ARBA" id="ARBA00023295"/>
    </source>
</evidence>
<dbReference type="AlphaFoldDB" id="A0A286URH9"/>
<dbReference type="STRING" id="2282107.A0A286URH9"/>
<keyword evidence="2 6" id="KW-0378">Hydrolase</keyword>